<comment type="caution">
    <text evidence="1">The sequence shown here is derived from an EMBL/GenBank/DDBJ whole genome shotgun (WGS) entry which is preliminary data.</text>
</comment>
<organism evidence="1 2">
    <name type="scientific">Deinobacterium chartae</name>
    <dbReference type="NCBI Taxonomy" id="521158"/>
    <lineage>
        <taxon>Bacteria</taxon>
        <taxon>Thermotogati</taxon>
        <taxon>Deinococcota</taxon>
        <taxon>Deinococci</taxon>
        <taxon>Deinococcales</taxon>
        <taxon>Deinococcaceae</taxon>
        <taxon>Deinobacterium</taxon>
    </lineage>
</organism>
<evidence type="ECO:0000313" key="2">
    <source>
        <dbReference type="Proteomes" id="UP000569951"/>
    </source>
</evidence>
<dbReference type="EMBL" id="JACHHG010000011">
    <property type="protein sequence ID" value="MBB6099414.1"/>
    <property type="molecule type" value="Genomic_DNA"/>
</dbReference>
<name>A0A841I314_9DEIO</name>
<dbReference type="AlphaFoldDB" id="A0A841I314"/>
<gene>
    <name evidence="1" type="ORF">HNR42_002855</name>
</gene>
<keyword evidence="2" id="KW-1185">Reference proteome</keyword>
<sequence>MTRLNSSRYCGLPARGGQDRRATIQALKFAAVSQDQVLAQVRDLNQGGRGPSTRILSWLNRHVKQLRTDSIEALRKLKLFEGSSQQFVTPRVLFRHPPELGRWRFALSDGDQRAYPALLDALDVEERPQVADFQAVLREIAQQYGDGQQPDKDDVTVAQHCLRSLTEMYSRFTTPEERAALVHPLQTCRSRSRPRTHRRLAYVRAERPVPRRSS</sequence>
<dbReference type="Proteomes" id="UP000569951">
    <property type="component" value="Unassembled WGS sequence"/>
</dbReference>
<accession>A0A841I314</accession>
<proteinExistence type="predicted"/>
<protein>
    <submittedName>
        <fullName evidence="1">Uncharacterized protein</fullName>
    </submittedName>
</protein>
<evidence type="ECO:0000313" key="1">
    <source>
        <dbReference type="EMBL" id="MBB6099414.1"/>
    </source>
</evidence>
<reference evidence="1 2" key="1">
    <citation type="submission" date="2020-08" db="EMBL/GenBank/DDBJ databases">
        <title>Genomic Encyclopedia of Type Strains, Phase IV (KMG-IV): sequencing the most valuable type-strain genomes for metagenomic binning, comparative biology and taxonomic classification.</title>
        <authorList>
            <person name="Goeker M."/>
        </authorList>
    </citation>
    <scope>NUCLEOTIDE SEQUENCE [LARGE SCALE GENOMIC DNA]</scope>
    <source>
        <strain evidence="1 2">DSM 21458</strain>
    </source>
</reference>